<feature type="chain" id="PRO_5001660837" description="thioredoxin-dependent peroxiredoxin" evidence="12">
    <location>
        <begin position="23"/>
        <end position="205"/>
    </location>
</feature>
<keyword evidence="6" id="KW-1015">Disulfide bond</keyword>
<keyword evidence="12" id="KW-0732">Signal</keyword>
<protein>
    <recommendedName>
        <fullName evidence="2">thioredoxin-dependent peroxiredoxin</fullName>
        <ecNumber evidence="2">1.11.1.24</ecNumber>
    </recommendedName>
    <alternativeName>
        <fullName evidence="8">Thioredoxin peroxidase</fullName>
    </alternativeName>
    <alternativeName>
        <fullName evidence="10">Thioredoxin-dependent peroxiredoxin Bcp</fullName>
    </alternativeName>
</protein>
<evidence type="ECO:0000313" key="14">
    <source>
        <dbReference type="EMBL" id="KCZ84651.1"/>
    </source>
</evidence>
<keyword evidence="7" id="KW-0676">Redox-active center</keyword>
<dbReference type="Gene3D" id="3.40.30.10">
    <property type="entry name" value="Glutaredoxin"/>
    <property type="match status" value="1"/>
</dbReference>
<evidence type="ECO:0000256" key="7">
    <source>
        <dbReference type="ARBA" id="ARBA00023284"/>
    </source>
</evidence>
<dbReference type="GO" id="GO:0034599">
    <property type="term" value="P:cellular response to oxidative stress"/>
    <property type="evidence" value="ECO:0007669"/>
    <property type="project" value="TreeGrafter"/>
</dbReference>
<dbReference type="AlphaFoldDB" id="A0A069E8S7"/>
<evidence type="ECO:0000313" key="15">
    <source>
        <dbReference type="Proteomes" id="UP000027446"/>
    </source>
</evidence>
<dbReference type="OrthoDB" id="9809746at2"/>
<evidence type="ECO:0000256" key="2">
    <source>
        <dbReference type="ARBA" id="ARBA00013017"/>
    </source>
</evidence>
<dbReference type="InterPro" id="IPR036249">
    <property type="entry name" value="Thioredoxin-like_sf"/>
</dbReference>
<dbReference type="SUPFAM" id="SSF52833">
    <property type="entry name" value="Thioredoxin-like"/>
    <property type="match status" value="1"/>
</dbReference>
<keyword evidence="3" id="KW-0575">Peroxidase</keyword>
<comment type="similarity">
    <text evidence="9">Belongs to the peroxiredoxin family. BCP/PrxQ subfamily.</text>
</comment>
<dbReference type="Pfam" id="PF00578">
    <property type="entry name" value="AhpC-TSA"/>
    <property type="match status" value="1"/>
</dbReference>
<comment type="function">
    <text evidence="1">Thiol-specific peroxidase that catalyzes the reduction of hydrogen peroxide and organic hydroperoxides to water and alcohols, respectively. Plays a role in cell protection against oxidative stress by detoxifying peroxides and as sensor of hydrogen peroxide-mediated signaling events.</text>
</comment>
<dbReference type="Proteomes" id="UP000027446">
    <property type="component" value="Unassembled WGS sequence"/>
</dbReference>
<dbReference type="PATRIC" id="fig|1280949.3.peg.652"/>
<dbReference type="InterPro" id="IPR050924">
    <property type="entry name" value="Peroxiredoxin_BCP/PrxQ"/>
</dbReference>
<evidence type="ECO:0000256" key="6">
    <source>
        <dbReference type="ARBA" id="ARBA00023157"/>
    </source>
</evidence>
<evidence type="ECO:0000256" key="1">
    <source>
        <dbReference type="ARBA" id="ARBA00003330"/>
    </source>
</evidence>
<feature type="signal peptide" evidence="12">
    <location>
        <begin position="1"/>
        <end position="22"/>
    </location>
</feature>
<evidence type="ECO:0000256" key="10">
    <source>
        <dbReference type="ARBA" id="ARBA00042639"/>
    </source>
</evidence>
<evidence type="ECO:0000256" key="5">
    <source>
        <dbReference type="ARBA" id="ARBA00023002"/>
    </source>
</evidence>
<evidence type="ECO:0000256" key="4">
    <source>
        <dbReference type="ARBA" id="ARBA00022862"/>
    </source>
</evidence>
<dbReference type="eggNOG" id="COG1225">
    <property type="taxonomic scope" value="Bacteria"/>
</dbReference>
<name>A0A069E8S7_9PROT</name>
<reference evidence="14 15" key="1">
    <citation type="journal article" date="2014" name="Antonie Van Leeuwenhoek">
        <title>Hyphomonas beringensis sp. nov. and Hyphomonas chukchiensis sp. nov., isolated from surface seawater of the Bering Sea and Chukchi Sea.</title>
        <authorList>
            <person name="Li C."/>
            <person name="Lai Q."/>
            <person name="Li G."/>
            <person name="Dong C."/>
            <person name="Wang J."/>
            <person name="Liao Y."/>
            <person name="Shao Z."/>
        </authorList>
    </citation>
    <scope>NUCLEOTIDE SEQUENCE [LARGE SCALE GENOMIC DNA]</scope>
    <source>
        <strain evidence="14 15">MHS-3</strain>
    </source>
</reference>
<evidence type="ECO:0000256" key="11">
    <source>
        <dbReference type="ARBA" id="ARBA00049091"/>
    </source>
</evidence>
<dbReference type="STRING" id="1280949.HAD_03190"/>
<evidence type="ECO:0000256" key="9">
    <source>
        <dbReference type="ARBA" id="ARBA00038489"/>
    </source>
</evidence>
<evidence type="ECO:0000256" key="8">
    <source>
        <dbReference type="ARBA" id="ARBA00032824"/>
    </source>
</evidence>
<dbReference type="PANTHER" id="PTHR42801">
    <property type="entry name" value="THIOREDOXIN-DEPENDENT PEROXIDE REDUCTASE"/>
    <property type="match status" value="1"/>
</dbReference>
<dbReference type="EMBL" id="ARYH01000001">
    <property type="protein sequence ID" value="KCZ84651.1"/>
    <property type="molecule type" value="Genomic_DNA"/>
</dbReference>
<keyword evidence="5" id="KW-0560">Oxidoreductase</keyword>
<dbReference type="InterPro" id="IPR013766">
    <property type="entry name" value="Thioredoxin_domain"/>
</dbReference>
<evidence type="ECO:0000256" key="12">
    <source>
        <dbReference type="SAM" id="SignalP"/>
    </source>
</evidence>
<evidence type="ECO:0000256" key="3">
    <source>
        <dbReference type="ARBA" id="ARBA00022559"/>
    </source>
</evidence>
<accession>A0A069E8S7</accession>
<dbReference type="EC" id="1.11.1.24" evidence="2"/>
<comment type="caution">
    <text evidence="14">The sequence shown here is derived from an EMBL/GenBank/DDBJ whole genome shotgun (WGS) entry which is preliminary data.</text>
</comment>
<keyword evidence="15" id="KW-1185">Reference proteome</keyword>
<comment type="catalytic activity">
    <reaction evidence="11">
        <text>a hydroperoxide + [thioredoxin]-dithiol = an alcohol + [thioredoxin]-disulfide + H2O</text>
        <dbReference type="Rhea" id="RHEA:62620"/>
        <dbReference type="Rhea" id="RHEA-COMP:10698"/>
        <dbReference type="Rhea" id="RHEA-COMP:10700"/>
        <dbReference type="ChEBI" id="CHEBI:15377"/>
        <dbReference type="ChEBI" id="CHEBI:29950"/>
        <dbReference type="ChEBI" id="CHEBI:30879"/>
        <dbReference type="ChEBI" id="CHEBI:35924"/>
        <dbReference type="ChEBI" id="CHEBI:50058"/>
        <dbReference type="EC" id="1.11.1.24"/>
    </reaction>
</comment>
<dbReference type="GO" id="GO:0045454">
    <property type="term" value="P:cell redox homeostasis"/>
    <property type="evidence" value="ECO:0007669"/>
    <property type="project" value="TreeGrafter"/>
</dbReference>
<dbReference type="GO" id="GO:0008379">
    <property type="term" value="F:thioredoxin peroxidase activity"/>
    <property type="evidence" value="ECO:0007669"/>
    <property type="project" value="TreeGrafter"/>
</dbReference>
<dbReference type="PROSITE" id="PS51352">
    <property type="entry name" value="THIOREDOXIN_2"/>
    <property type="match status" value="1"/>
</dbReference>
<proteinExistence type="inferred from homology"/>
<dbReference type="InterPro" id="IPR000866">
    <property type="entry name" value="AhpC/TSA"/>
</dbReference>
<feature type="domain" description="Thioredoxin" evidence="13">
    <location>
        <begin position="50"/>
        <end position="205"/>
    </location>
</feature>
<keyword evidence="4" id="KW-0049">Antioxidant</keyword>
<dbReference type="GO" id="GO:0005737">
    <property type="term" value="C:cytoplasm"/>
    <property type="evidence" value="ECO:0007669"/>
    <property type="project" value="TreeGrafter"/>
</dbReference>
<organism evidence="14 15">
    <name type="scientific">Hyphomonas adhaerens MHS-3</name>
    <dbReference type="NCBI Taxonomy" id="1280949"/>
    <lineage>
        <taxon>Bacteria</taxon>
        <taxon>Pseudomonadati</taxon>
        <taxon>Pseudomonadota</taxon>
        <taxon>Alphaproteobacteria</taxon>
        <taxon>Hyphomonadales</taxon>
        <taxon>Hyphomonadaceae</taxon>
        <taxon>Hyphomonas</taxon>
    </lineage>
</organism>
<sequence>MLMIRTASLASLLALLPAAAAAQDASDAALSAKASEAEQAAMAESMRVGPIVSQPAPAASVVGPEGVVSFTDLAGEKGTVVAFFRSADWCPYCKKQLIDLKDAAAPLGDEGWTLIGVSYDSPETLADFKAAKDLPYGLYSDTGSAAIDAFDLRNPDVPAGSRYDGIPHPAIIFISADGTVKAVMREEGYKDRPAVDAVLAMAAAL</sequence>
<gene>
    <name evidence="14" type="ORF">HAD_03190</name>
</gene>
<dbReference type="PANTHER" id="PTHR42801:SF7">
    <property type="entry name" value="SLL1159 PROTEIN"/>
    <property type="match status" value="1"/>
</dbReference>
<evidence type="ECO:0000259" key="13">
    <source>
        <dbReference type="PROSITE" id="PS51352"/>
    </source>
</evidence>